<reference evidence="2 3" key="2">
    <citation type="submission" date="2018-03" db="EMBL/GenBank/DDBJ databases">
        <authorList>
            <person name="Keele B.F."/>
        </authorList>
    </citation>
    <scope>NUCLEOTIDE SEQUENCE [LARGE SCALE GENOMIC DNA]</scope>
    <source>
        <strain evidence="2 3">D13</strain>
    </source>
</reference>
<dbReference type="InterPro" id="IPR018643">
    <property type="entry name" value="DUF2069_membrane"/>
</dbReference>
<dbReference type="AlphaFoldDB" id="A0A2P1PV49"/>
<dbReference type="EMBL" id="CP027860">
    <property type="protein sequence ID" value="AVP98719.1"/>
    <property type="molecule type" value="Genomic_DNA"/>
</dbReference>
<dbReference type="KEGG" id="xba:C7S18_16665"/>
<protein>
    <recommendedName>
        <fullName evidence="4">DUF2069 domain-containing protein</fullName>
    </recommendedName>
</protein>
<accession>A0A2P1PV49</accession>
<keyword evidence="1" id="KW-0472">Membrane</keyword>
<dbReference type="Pfam" id="PF09842">
    <property type="entry name" value="DUF2069"/>
    <property type="match status" value="1"/>
</dbReference>
<dbReference type="Proteomes" id="UP000241074">
    <property type="component" value="Chromosome"/>
</dbReference>
<dbReference type="OrthoDB" id="5569826at2"/>
<feature type="transmembrane region" description="Helical" evidence="1">
    <location>
        <begin position="61"/>
        <end position="81"/>
    </location>
</feature>
<evidence type="ECO:0008006" key="4">
    <source>
        <dbReference type="Google" id="ProtNLM"/>
    </source>
</evidence>
<evidence type="ECO:0000256" key="1">
    <source>
        <dbReference type="SAM" id="Phobius"/>
    </source>
</evidence>
<proteinExistence type="predicted"/>
<keyword evidence="1" id="KW-0812">Transmembrane</keyword>
<keyword evidence="3" id="KW-1185">Reference proteome</keyword>
<feature type="transmembrane region" description="Helical" evidence="1">
    <location>
        <begin position="87"/>
        <end position="104"/>
    </location>
</feature>
<keyword evidence="1" id="KW-1133">Transmembrane helix</keyword>
<evidence type="ECO:0000313" key="3">
    <source>
        <dbReference type="Proteomes" id="UP000241074"/>
    </source>
</evidence>
<sequence length="110" mass="12182">MTLSRKHQAALTCFLVLLVWQALWHLWLAPHPARPLMQAWLLAWAPLLLPGLLSFVGQRGFLLGMGFAAMLYFCHAVMCLWPSGEVWAWPAAFLSAAVVVLLGGRQQAAT</sequence>
<reference evidence="2 3" key="1">
    <citation type="submission" date="2018-03" db="EMBL/GenBank/DDBJ databases">
        <title>Ahniella affigens gen. nov., sp. nov., a gammaproteobacterium isolated from sandy soil near a stream.</title>
        <authorList>
            <person name="Ko Y."/>
            <person name="Kim J.-H."/>
        </authorList>
    </citation>
    <scope>NUCLEOTIDE SEQUENCE [LARGE SCALE GENOMIC DNA]</scope>
    <source>
        <strain evidence="2 3">D13</strain>
    </source>
</reference>
<evidence type="ECO:0000313" key="2">
    <source>
        <dbReference type="EMBL" id="AVP98719.1"/>
    </source>
</evidence>
<feature type="transmembrane region" description="Helical" evidence="1">
    <location>
        <begin position="38"/>
        <end position="56"/>
    </location>
</feature>
<organism evidence="2 3">
    <name type="scientific">Ahniella affigens</name>
    <dbReference type="NCBI Taxonomy" id="2021234"/>
    <lineage>
        <taxon>Bacteria</taxon>
        <taxon>Pseudomonadati</taxon>
        <taxon>Pseudomonadota</taxon>
        <taxon>Gammaproteobacteria</taxon>
        <taxon>Lysobacterales</taxon>
        <taxon>Rhodanobacteraceae</taxon>
        <taxon>Ahniella</taxon>
    </lineage>
</organism>
<gene>
    <name evidence="2" type="ORF">C7S18_16665</name>
</gene>
<dbReference type="RefSeq" id="WP_106892639.1">
    <property type="nucleotide sequence ID" value="NZ_CP027860.1"/>
</dbReference>
<name>A0A2P1PV49_9GAMM</name>